<dbReference type="AlphaFoldDB" id="A0A4Y9S1Y9"/>
<dbReference type="RefSeq" id="WP_135193886.1">
    <property type="nucleotide sequence ID" value="NZ_SPVH01000002.1"/>
</dbReference>
<keyword evidence="4" id="KW-0472">Membrane</keyword>
<protein>
    <submittedName>
        <fullName evidence="7">MipA/OmpV family protein</fullName>
    </submittedName>
</protein>
<evidence type="ECO:0000256" key="5">
    <source>
        <dbReference type="ARBA" id="ARBA00023237"/>
    </source>
</evidence>
<sequence>MLRPLLLSVAFAAVAGSALAQSQPYEQVEAPKTWRVEVGGGITHGFSATGNTGDDINYTAWGSANYKDVVYANGLDGLGWNAVKSDDFRAGAQLRPRFSAGDIEGSSLERPGLGADAALYAYKRFGGIVVGGRIAQDVSGDDAGMQYFASVGHQRVTPVGLLRVSGYVTGGDDKRLQRYYGITAEQAPGSGYQPYEASGGLSGAGAVAFLAIPVGKRFGLGGFVNYEQRLGDTKDSPLVDDEGIWRAGLIGVVRFSSAD</sequence>
<comment type="caution">
    <text evidence="7">The sequence shown here is derived from an EMBL/GenBank/DDBJ whole genome shotgun (WGS) entry which is preliminary data.</text>
</comment>
<keyword evidence="5" id="KW-0998">Cell outer membrane</keyword>
<gene>
    <name evidence="7" type="ORF">EGY25_04730</name>
</gene>
<comment type="similarity">
    <text evidence="2">Belongs to the MipA/OmpV family.</text>
</comment>
<dbReference type="InterPro" id="IPR010583">
    <property type="entry name" value="MipA"/>
</dbReference>
<evidence type="ECO:0000313" key="7">
    <source>
        <dbReference type="EMBL" id="TFW14501.1"/>
    </source>
</evidence>
<dbReference type="OrthoDB" id="5462484at2"/>
<evidence type="ECO:0000256" key="1">
    <source>
        <dbReference type="ARBA" id="ARBA00004442"/>
    </source>
</evidence>
<feature type="signal peptide" evidence="6">
    <location>
        <begin position="1"/>
        <end position="20"/>
    </location>
</feature>
<keyword evidence="8" id="KW-1185">Reference proteome</keyword>
<dbReference type="PANTHER" id="PTHR38776">
    <property type="entry name" value="MLTA-INTERACTING PROTEIN-RELATED"/>
    <property type="match status" value="1"/>
</dbReference>
<dbReference type="EMBL" id="SPVH01000002">
    <property type="protein sequence ID" value="TFW14501.1"/>
    <property type="molecule type" value="Genomic_DNA"/>
</dbReference>
<evidence type="ECO:0000256" key="6">
    <source>
        <dbReference type="SAM" id="SignalP"/>
    </source>
</evidence>
<evidence type="ECO:0000256" key="3">
    <source>
        <dbReference type="ARBA" id="ARBA00022729"/>
    </source>
</evidence>
<evidence type="ECO:0000256" key="4">
    <source>
        <dbReference type="ARBA" id="ARBA00023136"/>
    </source>
</evidence>
<name>A0A4Y9S1Y9_9CAUL</name>
<proteinExistence type="inferred from homology"/>
<dbReference type="Proteomes" id="UP000298216">
    <property type="component" value="Unassembled WGS sequence"/>
</dbReference>
<organism evidence="7 8">
    <name type="scientific">Brevundimonas intermedia</name>
    <dbReference type="NCBI Taxonomy" id="74315"/>
    <lineage>
        <taxon>Bacteria</taxon>
        <taxon>Pseudomonadati</taxon>
        <taxon>Pseudomonadota</taxon>
        <taxon>Alphaproteobacteria</taxon>
        <taxon>Caulobacterales</taxon>
        <taxon>Caulobacteraceae</taxon>
        <taxon>Brevundimonas</taxon>
    </lineage>
</organism>
<feature type="chain" id="PRO_5021505574" evidence="6">
    <location>
        <begin position="21"/>
        <end position="259"/>
    </location>
</feature>
<dbReference type="PANTHER" id="PTHR38776:SF1">
    <property type="entry name" value="MLTA-INTERACTING PROTEIN-RELATED"/>
    <property type="match status" value="1"/>
</dbReference>
<evidence type="ECO:0000313" key="8">
    <source>
        <dbReference type="Proteomes" id="UP000298216"/>
    </source>
</evidence>
<evidence type="ECO:0000256" key="2">
    <source>
        <dbReference type="ARBA" id="ARBA00005722"/>
    </source>
</evidence>
<accession>A0A4Y9S1Y9</accession>
<reference evidence="7 8" key="1">
    <citation type="submission" date="2019-03" db="EMBL/GenBank/DDBJ databases">
        <title>Draft genome of Brevundimonas sp. a heavy metal resistant soil bacteria.</title>
        <authorList>
            <person name="Soto J."/>
        </authorList>
    </citation>
    <scope>NUCLEOTIDE SEQUENCE [LARGE SCALE GENOMIC DNA]</scope>
    <source>
        <strain evidence="7 8">B-10</strain>
    </source>
</reference>
<comment type="subcellular location">
    <subcellularLocation>
        <location evidence="1">Cell outer membrane</location>
    </subcellularLocation>
</comment>
<dbReference type="GO" id="GO:0009279">
    <property type="term" value="C:cell outer membrane"/>
    <property type="evidence" value="ECO:0007669"/>
    <property type="project" value="UniProtKB-SubCell"/>
</dbReference>
<keyword evidence="3 6" id="KW-0732">Signal</keyword>
<dbReference type="Pfam" id="PF06629">
    <property type="entry name" value="MipA"/>
    <property type="match status" value="1"/>
</dbReference>